<accession>A0ACB9RN33</accession>
<organism evidence="1 2">
    <name type="scientific">Melastoma candidum</name>
    <dbReference type="NCBI Taxonomy" id="119954"/>
    <lineage>
        <taxon>Eukaryota</taxon>
        <taxon>Viridiplantae</taxon>
        <taxon>Streptophyta</taxon>
        <taxon>Embryophyta</taxon>
        <taxon>Tracheophyta</taxon>
        <taxon>Spermatophyta</taxon>
        <taxon>Magnoliopsida</taxon>
        <taxon>eudicotyledons</taxon>
        <taxon>Gunneridae</taxon>
        <taxon>Pentapetalae</taxon>
        <taxon>rosids</taxon>
        <taxon>malvids</taxon>
        <taxon>Myrtales</taxon>
        <taxon>Melastomataceae</taxon>
        <taxon>Melastomatoideae</taxon>
        <taxon>Melastomateae</taxon>
        <taxon>Melastoma</taxon>
    </lineage>
</organism>
<protein>
    <submittedName>
        <fullName evidence="1">Uncharacterized protein</fullName>
    </submittedName>
</protein>
<sequence length="261" mass="30492">MDRRFKLRISRIFHNSCKSRDDVANSYHDVLDKSPLLSPSVPAPARPLPRPSICNPRTPPSLHVNSSCIISSKDACRRTRTRTRTKERQPVARFTHFAYNPFYDRKDNGRKKKRKEKKKGEVKAMLISHDRNSYSSDDEREGEDEDEDDGRTVETLFSSRRSLSSSESSENRRRMIRRRERRRRGGEVAGGVKGSMAVVKKTMDPEGDFRRSMVEMIMERQIFGEEELHRLLLCFLSLNSTHHHNIIIHVFKEIWDALFCM</sequence>
<dbReference type="Proteomes" id="UP001057402">
    <property type="component" value="Chromosome 3"/>
</dbReference>
<gene>
    <name evidence="1" type="ORF">MLD38_006608</name>
</gene>
<keyword evidence="2" id="KW-1185">Reference proteome</keyword>
<evidence type="ECO:0000313" key="1">
    <source>
        <dbReference type="EMBL" id="KAI4380413.1"/>
    </source>
</evidence>
<reference evidence="2" key="1">
    <citation type="journal article" date="2023" name="Front. Plant Sci.">
        <title>Chromosomal-level genome assembly of Melastoma candidum provides insights into trichome evolution.</title>
        <authorList>
            <person name="Zhong Y."/>
            <person name="Wu W."/>
            <person name="Sun C."/>
            <person name="Zou P."/>
            <person name="Liu Y."/>
            <person name="Dai S."/>
            <person name="Zhou R."/>
        </authorList>
    </citation>
    <scope>NUCLEOTIDE SEQUENCE [LARGE SCALE GENOMIC DNA]</scope>
</reference>
<proteinExistence type="predicted"/>
<dbReference type="EMBL" id="CM042882">
    <property type="protein sequence ID" value="KAI4380413.1"/>
    <property type="molecule type" value="Genomic_DNA"/>
</dbReference>
<comment type="caution">
    <text evidence="1">The sequence shown here is derived from an EMBL/GenBank/DDBJ whole genome shotgun (WGS) entry which is preliminary data.</text>
</comment>
<evidence type="ECO:0000313" key="2">
    <source>
        <dbReference type="Proteomes" id="UP001057402"/>
    </source>
</evidence>
<name>A0ACB9RN33_9MYRT</name>